<dbReference type="InterPro" id="IPR013325">
    <property type="entry name" value="RNA_pol_sigma_r2"/>
</dbReference>
<accession>A0A2P8D7V5</accession>
<feature type="domain" description="DUF6596" evidence="2">
    <location>
        <begin position="184"/>
        <end position="285"/>
    </location>
</feature>
<reference evidence="3 4" key="1">
    <citation type="submission" date="2018-03" db="EMBL/GenBank/DDBJ databases">
        <title>Genomic Encyclopedia of Type Strains, Phase III (KMG-III): the genomes of soil and plant-associated and newly described type strains.</title>
        <authorList>
            <person name="Whitman W."/>
        </authorList>
    </citation>
    <scope>NUCLEOTIDE SEQUENCE [LARGE SCALE GENOMIC DNA]</scope>
    <source>
        <strain evidence="3 4">CGMCC 1.12700</strain>
    </source>
</reference>
<dbReference type="RefSeq" id="WP_106522286.1">
    <property type="nucleotide sequence ID" value="NZ_PYGD01000002.1"/>
</dbReference>
<dbReference type="OrthoDB" id="9780299at2"/>
<name>A0A2P8D7V5_9BACT</name>
<dbReference type="Gene3D" id="1.10.1740.10">
    <property type="match status" value="1"/>
</dbReference>
<protein>
    <submittedName>
        <fullName evidence="3">RNA polymerase sigma-70 factor (ECF subfamily)</fullName>
    </submittedName>
</protein>
<dbReference type="InterPro" id="IPR013324">
    <property type="entry name" value="RNA_pol_sigma_r3/r4-like"/>
</dbReference>
<dbReference type="Proteomes" id="UP000240572">
    <property type="component" value="Unassembled WGS sequence"/>
</dbReference>
<dbReference type="SUPFAM" id="SSF88946">
    <property type="entry name" value="Sigma2 domain of RNA polymerase sigma factors"/>
    <property type="match status" value="1"/>
</dbReference>
<organism evidence="3 4">
    <name type="scientific">Taibaiella chishuiensis</name>
    <dbReference type="NCBI Taxonomy" id="1434707"/>
    <lineage>
        <taxon>Bacteria</taxon>
        <taxon>Pseudomonadati</taxon>
        <taxon>Bacteroidota</taxon>
        <taxon>Chitinophagia</taxon>
        <taxon>Chitinophagales</taxon>
        <taxon>Chitinophagaceae</taxon>
        <taxon>Taibaiella</taxon>
    </lineage>
</organism>
<evidence type="ECO:0000259" key="2">
    <source>
        <dbReference type="Pfam" id="PF20239"/>
    </source>
</evidence>
<dbReference type="EMBL" id="PYGD01000002">
    <property type="protein sequence ID" value="PSK93269.1"/>
    <property type="molecule type" value="Genomic_DNA"/>
</dbReference>
<dbReference type="AlphaFoldDB" id="A0A2P8D7V5"/>
<dbReference type="PANTHER" id="PTHR47756">
    <property type="entry name" value="BLL6612 PROTEIN-RELATED"/>
    <property type="match status" value="1"/>
</dbReference>
<dbReference type="SUPFAM" id="SSF88659">
    <property type="entry name" value="Sigma3 and sigma4 domains of RNA polymerase sigma factors"/>
    <property type="match status" value="1"/>
</dbReference>
<evidence type="ECO:0000313" key="4">
    <source>
        <dbReference type="Proteomes" id="UP000240572"/>
    </source>
</evidence>
<keyword evidence="4" id="KW-1185">Reference proteome</keyword>
<dbReference type="GO" id="GO:0006352">
    <property type="term" value="P:DNA-templated transcription initiation"/>
    <property type="evidence" value="ECO:0007669"/>
    <property type="project" value="InterPro"/>
</dbReference>
<dbReference type="Pfam" id="PF20239">
    <property type="entry name" value="DUF6596"/>
    <property type="match status" value="1"/>
</dbReference>
<dbReference type="PANTHER" id="PTHR47756:SF2">
    <property type="entry name" value="BLL6612 PROTEIN"/>
    <property type="match status" value="1"/>
</dbReference>
<gene>
    <name evidence="3" type="ORF">B0I18_102239</name>
</gene>
<sequence length="418" mass="46991">MNEQELLPHLFRTEYRKIVSVLCASFGIEHIETAEDLVSDTFLAAAELWSLKGLPPNPVAWLYTVAKNKTKNLLKRDDLFRNKLSPEIRYHTAASELPELDLSEQNIRDSQLAMIFTVCDPCIAPEAQIALALNLLCGFGVQEIADAFLTGREVIYKRLSRAKEKLKQEQIAIEKPVAAAVGDRMDRVLTALYLLFNEGYYSMVADSVVRKDLCAEAMRLAYLLTEDAITDTPAVNALLALMCFHVSRFDARTDERGEIVLYADQDTRLWSPELVGKGTFYLNKASQGTQLSRYHLEAAIAYWHTRKEDTAEKWEAILQLYNQLLQLEYSPIAALNRTYALSKANGKEEAIAAALQLGLSGNQFYHSLLGHLYTGIDTAQAIGYYEEALRLAHTPAEQAPLLRNLERLSNPAHESHNP</sequence>
<feature type="domain" description="RNA polymerase sigma-70 region 2" evidence="1">
    <location>
        <begin position="12"/>
        <end position="77"/>
    </location>
</feature>
<evidence type="ECO:0000313" key="3">
    <source>
        <dbReference type="EMBL" id="PSK93269.1"/>
    </source>
</evidence>
<dbReference type="InterPro" id="IPR007627">
    <property type="entry name" value="RNA_pol_sigma70_r2"/>
</dbReference>
<dbReference type="InterPro" id="IPR046531">
    <property type="entry name" value="DUF6596"/>
</dbReference>
<dbReference type="GO" id="GO:0003700">
    <property type="term" value="F:DNA-binding transcription factor activity"/>
    <property type="evidence" value="ECO:0007669"/>
    <property type="project" value="InterPro"/>
</dbReference>
<proteinExistence type="predicted"/>
<comment type="caution">
    <text evidence="3">The sequence shown here is derived from an EMBL/GenBank/DDBJ whole genome shotgun (WGS) entry which is preliminary data.</text>
</comment>
<dbReference type="Pfam" id="PF04542">
    <property type="entry name" value="Sigma70_r2"/>
    <property type="match status" value="1"/>
</dbReference>
<evidence type="ECO:0000259" key="1">
    <source>
        <dbReference type="Pfam" id="PF04542"/>
    </source>
</evidence>